<gene>
    <name evidence="3" type="ORF">N7G274_002126</name>
</gene>
<feature type="signal peptide" evidence="2">
    <location>
        <begin position="1"/>
        <end position="24"/>
    </location>
</feature>
<protein>
    <submittedName>
        <fullName evidence="3">Uncharacterized protein</fullName>
    </submittedName>
</protein>
<evidence type="ECO:0000256" key="1">
    <source>
        <dbReference type="SAM" id="MobiDB-lite"/>
    </source>
</evidence>
<accession>A0ABR4ALI1</accession>
<organism evidence="3 4">
    <name type="scientific">Stereocaulon virgatum</name>
    <dbReference type="NCBI Taxonomy" id="373712"/>
    <lineage>
        <taxon>Eukaryota</taxon>
        <taxon>Fungi</taxon>
        <taxon>Dikarya</taxon>
        <taxon>Ascomycota</taxon>
        <taxon>Pezizomycotina</taxon>
        <taxon>Lecanoromycetes</taxon>
        <taxon>OSLEUM clade</taxon>
        <taxon>Lecanoromycetidae</taxon>
        <taxon>Lecanorales</taxon>
        <taxon>Lecanorineae</taxon>
        <taxon>Stereocaulaceae</taxon>
        <taxon>Stereocaulon</taxon>
    </lineage>
</organism>
<dbReference type="EMBL" id="JBEFKJ010000006">
    <property type="protein sequence ID" value="KAL2045696.1"/>
    <property type="molecule type" value="Genomic_DNA"/>
</dbReference>
<keyword evidence="2" id="KW-0732">Signal</keyword>
<feature type="compositionally biased region" description="Low complexity" evidence="1">
    <location>
        <begin position="258"/>
        <end position="267"/>
    </location>
</feature>
<name>A0ABR4ALI1_9LECA</name>
<feature type="compositionally biased region" description="Polar residues" evidence="1">
    <location>
        <begin position="400"/>
        <end position="413"/>
    </location>
</feature>
<feature type="chain" id="PRO_5045636016" evidence="2">
    <location>
        <begin position="25"/>
        <end position="892"/>
    </location>
</feature>
<feature type="compositionally biased region" description="Polar residues" evidence="1">
    <location>
        <begin position="312"/>
        <end position="328"/>
    </location>
</feature>
<feature type="compositionally biased region" description="Polar residues" evidence="1">
    <location>
        <begin position="109"/>
        <end position="120"/>
    </location>
</feature>
<evidence type="ECO:0000256" key="2">
    <source>
        <dbReference type="SAM" id="SignalP"/>
    </source>
</evidence>
<feature type="compositionally biased region" description="Polar residues" evidence="1">
    <location>
        <begin position="340"/>
        <end position="353"/>
    </location>
</feature>
<comment type="caution">
    <text evidence="3">The sequence shown here is derived from an EMBL/GenBank/DDBJ whole genome shotgun (WGS) entry which is preliminary data.</text>
</comment>
<feature type="compositionally biased region" description="Polar residues" evidence="1">
    <location>
        <begin position="432"/>
        <end position="446"/>
    </location>
</feature>
<keyword evidence="4" id="KW-1185">Reference proteome</keyword>
<feature type="region of interest" description="Disordered" evidence="1">
    <location>
        <begin position="532"/>
        <end position="602"/>
    </location>
</feature>
<proteinExistence type="predicted"/>
<feature type="compositionally biased region" description="Low complexity" evidence="1">
    <location>
        <begin position="122"/>
        <end position="131"/>
    </location>
</feature>
<feature type="region of interest" description="Disordered" evidence="1">
    <location>
        <begin position="254"/>
        <end position="473"/>
    </location>
</feature>
<feature type="compositionally biased region" description="Polar residues" evidence="1">
    <location>
        <begin position="551"/>
        <end position="573"/>
    </location>
</feature>
<dbReference type="Proteomes" id="UP001590950">
    <property type="component" value="Unassembled WGS sequence"/>
</dbReference>
<feature type="region of interest" description="Disordered" evidence="1">
    <location>
        <begin position="104"/>
        <end position="131"/>
    </location>
</feature>
<feature type="region of interest" description="Disordered" evidence="1">
    <location>
        <begin position="204"/>
        <end position="232"/>
    </location>
</feature>
<evidence type="ECO:0000313" key="4">
    <source>
        <dbReference type="Proteomes" id="UP001590950"/>
    </source>
</evidence>
<feature type="compositionally biased region" description="Polar residues" evidence="1">
    <location>
        <begin position="372"/>
        <end position="386"/>
    </location>
</feature>
<feature type="compositionally biased region" description="Polar residues" evidence="1">
    <location>
        <begin position="282"/>
        <end position="298"/>
    </location>
</feature>
<sequence length="892" mass="88566">MKATMSVLTKILLLNLFLPLIIHCAPNKNSDDANIRSRNVLRHRQNGLAFPNLDSYTSFPTLPSGLAPLSNNLATTTTPFVVPSGTANTGVSTGAAGYQPFPTDGAPYQNDTSANGQASSYPFAAAPTSQPPAAQSIENAANQVGQSAVGNQCPSPETITLPPQIVTQCAQIVTVTATPPTVTICPQIQTQAVTITVTVTAGPAPPYQDNTGSPQALPTTAAPPILPPLEGPNASAAASVPLISAFRGSGGLVGQGTGNSSSGTQISAPTGGQASDLLPTVPSGQDTGNLGLGNQTSALPGAQASDMLPTVPSGQDTGNLGLGSQTSAPPGAQASDLLPSISNGQDTGSSDLGSQPPAPTGAQASDLLPTVPNGQDTGNLGLGSQPSAPPGGQASDLLPSISNSQDTGSSDLGSQPPAPTGAQASDLLPTVPSGQDTGNLGLGSQPSAPPGGQASDLSPILPNTQVPGLGTNAAATYPTDFGVPAATPAAAPSAAPSEVPALAPAVPSVLALPSDSAILSIPPASNNVPGVSGLSPSNAGQESVLGATPLAPTNGQASARASSAQVTAPSGNASIPAPSGNALGQPFGAPPVPLPSAPYQNTTGPLNRTALIGSGLSGTMPRIEPTGSSFFSYTGGPTTLSQRPLPSEYQIQFPPSQATDGTLTAGATIQIILPPAIYGTPTPLPSAGGSQIDTGPNSAFHQIPAGSTPRPMPPVNQSDVQGPQLSPFSVGASCSLNNTLTQNVTAKYDNLHSSSPNTPLLYLGLNYTSFTLSKSKSSQIIAEPAATPKAITVAAPFLSFGLNSISISCGDNLSPGNCSVHITALGAPSIGTNSAPTTAMLRTILLEGNAAQKVWFDGTWIGLSQVNFTAEKGGKAMAVGVSELCYEIISAC</sequence>
<feature type="compositionally biased region" description="Low complexity" evidence="1">
    <location>
        <begin position="214"/>
        <end position="223"/>
    </location>
</feature>
<reference evidence="3 4" key="1">
    <citation type="submission" date="2024-09" db="EMBL/GenBank/DDBJ databases">
        <title>Rethinking Asexuality: The Enigmatic Case of Functional Sexual Genes in Lepraria (Stereocaulaceae).</title>
        <authorList>
            <person name="Doellman M."/>
            <person name="Sun Y."/>
            <person name="Barcenas-Pena A."/>
            <person name="Lumbsch H.T."/>
            <person name="Grewe F."/>
        </authorList>
    </citation>
    <scope>NUCLEOTIDE SEQUENCE [LARGE SCALE GENOMIC DNA]</scope>
    <source>
        <strain evidence="3 4">Mercado 3170</strain>
    </source>
</reference>
<feature type="compositionally biased region" description="Polar residues" evidence="1">
    <location>
        <begin position="532"/>
        <end position="541"/>
    </location>
</feature>
<evidence type="ECO:0000313" key="3">
    <source>
        <dbReference type="EMBL" id="KAL2045696.1"/>
    </source>
</evidence>